<dbReference type="Proteomes" id="UP000027120">
    <property type="component" value="Unassembled WGS sequence"/>
</dbReference>
<sequence length="113" mass="13954">MHCPLFLRVLARVYVPIIYKDWRLVLDKYKEALWPFQVLQSIRKSFRNLKYTWTNGYILPNKSDCKKLREPPLRYIRQNYWDLFVKDYINDKFAVHKLDLIQYSHRKFSLNVI</sequence>
<reference evidence="1 2" key="1">
    <citation type="submission" date="2014-04" db="EMBL/GenBank/DDBJ databases">
        <authorList>
            <consortium name="International Citrus Genome Consortium"/>
            <person name="Gmitter F."/>
            <person name="Chen C."/>
            <person name="Farmerie W."/>
            <person name="Harkins T."/>
            <person name="Desany B."/>
            <person name="Mohiuddin M."/>
            <person name="Kodira C."/>
            <person name="Borodovsky M."/>
            <person name="Lomsadze A."/>
            <person name="Burns P."/>
            <person name="Jenkins J."/>
            <person name="Prochnik S."/>
            <person name="Shu S."/>
            <person name="Chapman J."/>
            <person name="Pitluck S."/>
            <person name="Schmutz J."/>
            <person name="Rokhsar D."/>
        </authorList>
    </citation>
    <scope>NUCLEOTIDE SEQUENCE</scope>
</reference>
<dbReference type="EMBL" id="KK784958">
    <property type="protein sequence ID" value="KDO57782.1"/>
    <property type="molecule type" value="Genomic_DNA"/>
</dbReference>
<keyword evidence="2" id="KW-1185">Reference proteome</keyword>
<proteinExistence type="predicted"/>
<protein>
    <submittedName>
        <fullName evidence="1">Uncharacterized protein</fullName>
    </submittedName>
</protein>
<evidence type="ECO:0000313" key="2">
    <source>
        <dbReference type="Proteomes" id="UP000027120"/>
    </source>
</evidence>
<dbReference type="AlphaFoldDB" id="A0A067F2T5"/>
<organism evidence="1 2">
    <name type="scientific">Citrus sinensis</name>
    <name type="common">Sweet orange</name>
    <name type="synonym">Citrus aurantium var. sinensis</name>
    <dbReference type="NCBI Taxonomy" id="2711"/>
    <lineage>
        <taxon>Eukaryota</taxon>
        <taxon>Viridiplantae</taxon>
        <taxon>Streptophyta</taxon>
        <taxon>Embryophyta</taxon>
        <taxon>Tracheophyta</taxon>
        <taxon>Spermatophyta</taxon>
        <taxon>Magnoliopsida</taxon>
        <taxon>eudicotyledons</taxon>
        <taxon>Gunneridae</taxon>
        <taxon>Pentapetalae</taxon>
        <taxon>rosids</taxon>
        <taxon>malvids</taxon>
        <taxon>Sapindales</taxon>
        <taxon>Rutaceae</taxon>
        <taxon>Aurantioideae</taxon>
        <taxon>Citrus</taxon>
    </lineage>
</organism>
<accession>A0A067F2T5</accession>
<evidence type="ECO:0000313" key="1">
    <source>
        <dbReference type="EMBL" id="KDO57782.1"/>
    </source>
</evidence>
<name>A0A067F2T5_CITSI</name>
<gene>
    <name evidence="1" type="ORF">CISIN_1g036420mg</name>
</gene>